<comment type="caution">
    <text evidence="9">The sequence shown here is derived from an EMBL/GenBank/DDBJ whole genome shotgun (WGS) entry which is preliminary data.</text>
</comment>
<keyword evidence="3" id="KW-0813">Transport</keyword>
<dbReference type="PANTHER" id="PTHR30472">
    <property type="entry name" value="FERRIC ENTEROBACTIN TRANSPORT SYSTEM PERMEASE PROTEIN"/>
    <property type="match status" value="1"/>
</dbReference>
<reference evidence="9" key="1">
    <citation type="submission" date="2023-05" db="EMBL/GenBank/DDBJ databases">
        <title>Cataloging the Phylogenetic Diversity of Human Bladder Bacteria.</title>
        <authorList>
            <person name="Du J."/>
        </authorList>
    </citation>
    <scope>NUCLEOTIDE SEQUENCE</scope>
    <source>
        <strain evidence="9">UMB1231</strain>
    </source>
</reference>
<accession>A0AAJ1Q3B4</accession>
<sequence length="285" mass="31680">MQRRLKGIIAILLVGICQPVATIIFQTVANNRLITPSLLGFEAIYHLIHTSLIFFMGMSHFIEFKGLSAFCLQLVLMVSVCLCLYTWLLEDQAQDIHRMLLVGVMLGSGLAALATFMRRLLTPSEFDVLQARLFGSVNHVQAENFIVAIPLVLLLFGLALYISKYLNVLMLGNQIAKSLGLDTRRWLIFSLILVAALMAISTSLVGPLSFFGFLAAHFTYYLTPTYDHRHLFLMGPVVGVFILSLAYFTMNHLFNAQGVVGILIEFIGGITFLILIFKDSKGGQV</sequence>
<dbReference type="GO" id="GO:0022857">
    <property type="term" value="F:transmembrane transporter activity"/>
    <property type="evidence" value="ECO:0007669"/>
    <property type="project" value="InterPro"/>
</dbReference>
<evidence type="ECO:0000256" key="7">
    <source>
        <dbReference type="ARBA" id="ARBA00023136"/>
    </source>
</evidence>
<feature type="transmembrane region" description="Helical" evidence="8">
    <location>
        <begin position="231"/>
        <end position="250"/>
    </location>
</feature>
<keyword evidence="5 8" id="KW-0812">Transmembrane</keyword>
<feature type="transmembrane region" description="Helical" evidence="8">
    <location>
        <begin position="186"/>
        <end position="219"/>
    </location>
</feature>
<evidence type="ECO:0000313" key="10">
    <source>
        <dbReference type="Proteomes" id="UP001229251"/>
    </source>
</evidence>
<dbReference type="Pfam" id="PF01032">
    <property type="entry name" value="FecCD"/>
    <property type="match status" value="1"/>
</dbReference>
<proteinExistence type="inferred from homology"/>
<comment type="subcellular location">
    <subcellularLocation>
        <location evidence="1">Cell membrane</location>
        <topology evidence="1">Multi-pass membrane protein</topology>
    </subcellularLocation>
</comment>
<dbReference type="InterPro" id="IPR037294">
    <property type="entry name" value="ABC_BtuC-like"/>
</dbReference>
<evidence type="ECO:0000256" key="8">
    <source>
        <dbReference type="SAM" id="Phobius"/>
    </source>
</evidence>
<dbReference type="GO" id="GO:0005886">
    <property type="term" value="C:plasma membrane"/>
    <property type="evidence" value="ECO:0007669"/>
    <property type="project" value="UniProtKB-SubCell"/>
</dbReference>
<evidence type="ECO:0000256" key="6">
    <source>
        <dbReference type="ARBA" id="ARBA00022989"/>
    </source>
</evidence>
<evidence type="ECO:0000256" key="1">
    <source>
        <dbReference type="ARBA" id="ARBA00004651"/>
    </source>
</evidence>
<gene>
    <name evidence="9" type="ORF">QP433_02905</name>
</gene>
<feature type="transmembrane region" description="Helical" evidence="8">
    <location>
        <begin position="142"/>
        <end position="166"/>
    </location>
</feature>
<name>A0AAJ1Q3B4_9LACT</name>
<feature type="transmembrane region" description="Helical" evidence="8">
    <location>
        <begin position="7"/>
        <end position="28"/>
    </location>
</feature>
<organism evidence="9 10">
    <name type="scientific">Facklamia hominis</name>
    <dbReference type="NCBI Taxonomy" id="178214"/>
    <lineage>
        <taxon>Bacteria</taxon>
        <taxon>Bacillati</taxon>
        <taxon>Bacillota</taxon>
        <taxon>Bacilli</taxon>
        <taxon>Lactobacillales</taxon>
        <taxon>Aerococcaceae</taxon>
        <taxon>Facklamia</taxon>
    </lineage>
</organism>
<evidence type="ECO:0000313" key="9">
    <source>
        <dbReference type="EMBL" id="MDK7186923.1"/>
    </source>
</evidence>
<evidence type="ECO:0000256" key="5">
    <source>
        <dbReference type="ARBA" id="ARBA00022692"/>
    </source>
</evidence>
<dbReference type="PANTHER" id="PTHR30472:SF19">
    <property type="entry name" value="PETROBACTIN IMPORT SYSTEM PERMEASE PROTEIN YCLO"/>
    <property type="match status" value="1"/>
</dbReference>
<feature type="transmembrane region" description="Helical" evidence="8">
    <location>
        <begin position="256"/>
        <end position="277"/>
    </location>
</feature>
<evidence type="ECO:0000256" key="3">
    <source>
        <dbReference type="ARBA" id="ARBA00022448"/>
    </source>
</evidence>
<evidence type="ECO:0000256" key="2">
    <source>
        <dbReference type="ARBA" id="ARBA00007935"/>
    </source>
</evidence>
<keyword evidence="6 8" id="KW-1133">Transmembrane helix</keyword>
<evidence type="ECO:0000256" key="4">
    <source>
        <dbReference type="ARBA" id="ARBA00022475"/>
    </source>
</evidence>
<dbReference type="RefSeq" id="WP_285065493.1">
    <property type="nucleotide sequence ID" value="NZ_JASOOE010000004.1"/>
</dbReference>
<dbReference type="Gene3D" id="1.10.3470.10">
    <property type="entry name" value="ABC transporter involved in vitamin B12 uptake, BtuC"/>
    <property type="match status" value="1"/>
</dbReference>
<dbReference type="AlphaFoldDB" id="A0AAJ1Q3B4"/>
<protein>
    <submittedName>
        <fullName evidence="9">Iron chelate uptake ABC transporter family permease subunit</fullName>
    </submittedName>
</protein>
<dbReference type="InterPro" id="IPR000522">
    <property type="entry name" value="ABC_transptr_permease_BtuC"/>
</dbReference>
<dbReference type="GO" id="GO:0033214">
    <property type="term" value="P:siderophore-iron import into cell"/>
    <property type="evidence" value="ECO:0007669"/>
    <property type="project" value="TreeGrafter"/>
</dbReference>
<dbReference type="SUPFAM" id="SSF81345">
    <property type="entry name" value="ABC transporter involved in vitamin B12 uptake, BtuC"/>
    <property type="match status" value="1"/>
</dbReference>
<dbReference type="EMBL" id="JASOOE010000004">
    <property type="protein sequence ID" value="MDK7186923.1"/>
    <property type="molecule type" value="Genomic_DNA"/>
</dbReference>
<feature type="transmembrane region" description="Helical" evidence="8">
    <location>
        <begin position="100"/>
        <end position="121"/>
    </location>
</feature>
<comment type="similarity">
    <text evidence="2">Belongs to the binding-protein-dependent transport system permease family. FecCD subfamily.</text>
</comment>
<feature type="transmembrane region" description="Helical" evidence="8">
    <location>
        <begin position="67"/>
        <end position="88"/>
    </location>
</feature>
<keyword evidence="7 8" id="KW-0472">Membrane</keyword>
<keyword evidence="4" id="KW-1003">Cell membrane</keyword>
<dbReference type="Proteomes" id="UP001229251">
    <property type="component" value="Unassembled WGS sequence"/>
</dbReference>